<dbReference type="EMBL" id="SMAL01000006">
    <property type="protein sequence ID" value="TCT14383.1"/>
    <property type="molecule type" value="Genomic_DNA"/>
</dbReference>
<sequence>MKFKVREKIFSFRDDFTIKDENDNDYFQVTGKIFTIGNKLHFKDMSGNELLYIEQQLLKFLAEYNIYSKGKVVGKVKKKLTFFRSGFDIISTYGNYEVDGDFFGYNFVIRKNGSVIATVSKKFFSFTDHYGVEIADNEEYIFILALVIVIDQVIHDNSGSNK</sequence>
<dbReference type="InterPro" id="IPR007612">
    <property type="entry name" value="LOR"/>
</dbReference>
<dbReference type="Gene3D" id="2.40.160.200">
    <property type="entry name" value="LURP1-related"/>
    <property type="match status" value="1"/>
</dbReference>
<evidence type="ECO:0000313" key="3">
    <source>
        <dbReference type="Proteomes" id="UP000294902"/>
    </source>
</evidence>
<organism evidence="2 3">
    <name type="scientific">Natranaerovirga pectinivora</name>
    <dbReference type="NCBI Taxonomy" id="682400"/>
    <lineage>
        <taxon>Bacteria</taxon>
        <taxon>Bacillati</taxon>
        <taxon>Bacillota</taxon>
        <taxon>Clostridia</taxon>
        <taxon>Lachnospirales</taxon>
        <taxon>Natranaerovirgaceae</taxon>
        <taxon>Natranaerovirga</taxon>
    </lineage>
</organism>
<dbReference type="InterPro" id="IPR025659">
    <property type="entry name" value="Tubby-like_C"/>
</dbReference>
<comment type="caution">
    <text evidence="2">The sequence shown here is derived from an EMBL/GenBank/DDBJ whole genome shotgun (WGS) entry which is preliminary data.</text>
</comment>
<comment type="similarity">
    <text evidence="1">Belongs to the LOR family.</text>
</comment>
<evidence type="ECO:0000256" key="1">
    <source>
        <dbReference type="ARBA" id="ARBA00005437"/>
    </source>
</evidence>
<dbReference type="Pfam" id="PF04525">
    <property type="entry name" value="LOR"/>
    <property type="match status" value="1"/>
</dbReference>
<proteinExistence type="inferred from homology"/>
<dbReference type="Proteomes" id="UP000294902">
    <property type="component" value="Unassembled WGS sequence"/>
</dbReference>
<dbReference type="PANTHER" id="PTHR31087">
    <property type="match status" value="1"/>
</dbReference>
<dbReference type="AlphaFoldDB" id="A0A4R3MKZ0"/>
<dbReference type="PANTHER" id="PTHR31087:SF161">
    <property type="entry name" value="TUBBY C 2 FAMILY PROTEIN"/>
    <property type="match status" value="1"/>
</dbReference>
<keyword evidence="3" id="KW-1185">Reference proteome</keyword>
<dbReference type="SUPFAM" id="SSF54518">
    <property type="entry name" value="Tubby C-terminal domain-like"/>
    <property type="match status" value="1"/>
</dbReference>
<dbReference type="OrthoDB" id="652307at2"/>
<accession>A0A4R3MKZ0</accession>
<reference evidence="2 3" key="1">
    <citation type="submission" date="2019-03" db="EMBL/GenBank/DDBJ databases">
        <title>Genomic Encyclopedia of Type Strains, Phase IV (KMG-IV): sequencing the most valuable type-strain genomes for metagenomic binning, comparative biology and taxonomic classification.</title>
        <authorList>
            <person name="Goeker M."/>
        </authorList>
    </citation>
    <scope>NUCLEOTIDE SEQUENCE [LARGE SCALE GENOMIC DNA]</scope>
    <source>
        <strain evidence="2 3">DSM 24629</strain>
    </source>
</reference>
<gene>
    <name evidence="2" type="ORF">EDC18_106187</name>
</gene>
<evidence type="ECO:0000313" key="2">
    <source>
        <dbReference type="EMBL" id="TCT14383.1"/>
    </source>
</evidence>
<dbReference type="RefSeq" id="WP_132252714.1">
    <property type="nucleotide sequence ID" value="NZ_SMAL01000006.1"/>
</dbReference>
<protein>
    <submittedName>
        <fullName evidence="2">Uncharacterized protein YxjI</fullName>
    </submittedName>
</protein>
<name>A0A4R3MKZ0_9FIRM</name>
<dbReference type="InterPro" id="IPR038595">
    <property type="entry name" value="LOR_sf"/>
</dbReference>